<name>A0ABV0GGT3_9BURK</name>
<evidence type="ECO:0000313" key="3">
    <source>
        <dbReference type="Proteomes" id="UP001462640"/>
    </source>
</evidence>
<dbReference type="Pfam" id="PF00534">
    <property type="entry name" value="Glycos_transf_1"/>
    <property type="match status" value="1"/>
</dbReference>
<protein>
    <submittedName>
        <fullName evidence="2">Glycosyltransferase family 4 protein</fullName>
        <ecNumber evidence="2">2.4.-.-</ecNumber>
    </submittedName>
</protein>
<dbReference type="EC" id="2.4.-.-" evidence="2"/>
<organism evidence="2 3">
    <name type="scientific">Roseateles flavus</name>
    <dbReference type="NCBI Taxonomy" id="3149041"/>
    <lineage>
        <taxon>Bacteria</taxon>
        <taxon>Pseudomonadati</taxon>
        <taxon>Pseudomonadota</taxon>
        <taxon>Betaproteobacteria</taxon>
        <taxon>Burkholderiales</taxon>
        <taxon>Sphaerotilaceae</taxon>
        <taxon>Roseateles</taxon>
    </lineage>
</organism>
<dbReference type="Gene3D" id="3.40.50.2000">
    <property type="entry name" value="Glycogen Phosphorylase B"/>
    <property type="match status" value="1"/>
</dbReference>
<feature type="domain" description="Glycosyl transferase family 1" evidence="1">
    <location>
        <begin position="203"/>
        <end position="292"/>
    </location>
</feature>
<keyword evidence="2" id="KW-0808">Transferase</keyword>
<dbReference type="GO" id="GO:0016757">
    <property type="term" value="F:glycosyltransferase activity"/>
    <property type="evidence" value="ECO:0007669"/>
    <property type="project" value="UniProtKB-KW"/>
</dbReference>
<reference evidence="2 3" key="1">
    <citation type="submission" date="2024-05" db="EMBL/GenBank/DDBJ databases">
        <title>Roseateles sp. 2.12 16S ribosomal RNA gene Genome sequencing and assembly.</title>
        <authorList>
            <person name="Woo H."/>
        </authorList>
    </citation>
    <scope>NUCLEOTIDE SEQUENCE [LARGE SCALE GENOMIC DNA]</scope>
    <source>
        <strain evidence="2 3">2.12</strain>
    </source>
</reference>
<dbReference type="InterPro" id="IPR001296">
    <property type="entry name" value="Glyco_trans_1"/>
</dbReference>
<dbReference type="PANTHER" id="PTHR12526">
    <property type="entry name" value="GLYCOSYLTRANSFERASE"/>
    <property type="match status" value="1"/>
</dbReference>
<proteinExistence type="predicted"/>
<dbReference type="Proteomes" id="UP001462640">
    <property type="component" value="Unassembled WGS sequence"/>
</dbReference>
<keyword evidence="3" id="KW-1185">Reference proteome</keyword>
<dbReference type="CDD" id="cd03801">
    <property type="entry name" value="GT4_PimA-like"/>
    <property type="match status" value="1"/>
</dbReference>
<dbReference type="PANTHER" id="PTHR12526:SF627">
    <property type="entry name" value="D-RHAMNOSYLTRANSFERASE WBPZ"/>
    <property type="match status" value="1"/>
</dbReference>
<accession>A0ABV0GGT3</accession>
<dbReference type="RefSeq" id="WP_347611248.1">
    <property type="nucleotide sequence ID" value="NZ_JBDPZC010000007.1"/>
</dbReference>
<comment type="caution">
    <text evidence="2">The sequence shown here is derived from an EMBL/GenBank/DDBJ whole genome shotgun (WGS) entry which is preliminary data.</text>
</comment>
<evidence type="ECO:0000259" key="1">
    <source>
        <dbReference type="Pfam" id="PF00534"/>
    </source>
</evidence>
<evidence type="ECO:0000313" key="2">
    <source>
        <dbReference type="EMBL" id="MEO3714177.1"/>
    </source>
</evidence>
<sequence length="316" mass="35540">MTRRLRILTWHVHGNYLYNLSQVPHDFYLLRDAAGSPQRSGRCGQLPWGDNVHDAPVEALPGMRFDAVLYQSRQAWDEDRPRWLSPAQQALPRLVLEHDPPQQHPTNTVHWADDPGTVLVHVTPFNALMWDPGRCPVRVIEHGVRPLDEQAWQGGWSRGLVVVNHLARRGRRLGSDLYLQLQQRLPLSLAGMGSEALPGGLGEIGQLQLPRLMAAHRFFFHPVRYTSLGLALIEALMMGMPVVGLATTELSTVIRSGDNGFIDTRPERLAEAMQALLEDPGLAARWGRAGQQMARERFGIGRFVADWLQLFREVCA</sequence>
<keyword evidence="2" id="KW-0328">Glycosyltransferase</keyword>
<dbReference type="SUPFAM" id="SSF53756">
    <property type="entry name" value="UDP-Glycosyltransferase/glycogen phosphorylase"/>
    <property type="match status" value="1"/>
</dbReference>
<dbReference type="EMBL" id="JBDPZC010000007">
    <property type="protein sequence ID" value="MEO3714177.1"/>
    <property type="molecule type" value="Genomic_DNA"/>
</dbReference>
<gene>
    <name evidence="2" type="ORF">ABDJ40_15535</name>
</gene>